<evidence type="ECO:0000313" key="5">
    <source>
        <dbReference type="Proteomes" id="UP000270021"/>
    </source>
</evidence>
<name>A0A3S8Z694_9ACTO</name>
<gene>
    <name evidence="4" type="ORF">EJO69_00925</name>
</gene>
<accession>A0A3S8Z694</accession>
<dbReference type="InterPro" id="IPR028098">
    <property type="entry name" value="Glyco_trans_4-like_N"/>
</dbReference>
<dbReference type="SUPFAM" id="SSF53756">
    <property type="entry name" value="UDP-Glycosyltransferase/glycogen phosphorylase"/>
    <property type="match status" value="1"/>
</dbReference>
<evidence type="ECO:0000259" key="3">
    <source>
        <dbReference type="Pfam" id="PF13579"/>
    </source>
</evidence>
<dbReference type="EMBL" id="CP034438">
    <property type="protein sequence ID" value="AZN29017.1"/>
    <property type="molecule type" value="Genomic_DNA"/>
</dbReference>
<keyword evidence="2 4" id="KW-0808">Transferase</keyword>
<evidence type="ECO:0000256" key="1">
    <source>
        <dbReference type="ARBA" id="ARBA00022676"/>
    </source>
</evidence>
<proteinExistence type="predicted"/>
<feature type="domain" description="Glycosyltransferase subfamily 4-like N-terminal" evidence="3">
    <location>
        <begin position="13"/>
        <end position="116"/>
    </location>
</feature>
<protein>
    <submittedName>
        <fullName evidence="4">Glycosyltransferase</fullName>
    </submittedName>
</protein>
<keyword evidence="1" id="KW-0328">Glycosyltransferase</keyword>
<reference evidence="4 5" key="1">
    <citation type="submission" date="2018-12" db="EMBL/GenBank/DDBJ databases">
        <title>Complete genome sequence of Flaviflexus salsibiostraticola KCTC 33148.</title>
        <authorList>
            <person name="Bae J.-W."/>
        </authorList>
    </citation>
    <scope>NUCLEOTIDE SEQUENCE [LARGE SCALE GENOMIC DNA]</scope>
    <source>
        <strain evidence="4 5">KCTC 33148</strain>
    </source>
</reference>
<dbReference type="GO" id="GO:0016757">
    <property type="term" value="F:glycosyltransferase activity"/>
    <property type="evidence" value="ECO:0007669"/>
    <property type="project" value="UniProtKB-KW"/>
</dbReference>
<keyword evidence="5" id="KW-1185">Reference proteome</keyword>
<dbReference type="GO" id="GO:1901137">
    <property type="term" value="P:carbohydrate derivative biosynthetic process"/>
    <property type="evidence" value="ECO:0007669"/>
    <property type="project" value="UniProtKB-ARBA"/>
</dbReference>
<dbReference type="AlphaFoldDB" id="A0A3S8Z694"/>
<organism evidence="4 5">
    <name type="scientific">Flaviflexus salsibiostraticola</name>
    <dbReference type="NCBI Taxonomy" id="1282737"/>
    <lineage>
        <taxon>Bacteria</taxon>
        <taxon>Bacillati</taxon>
        <taxon>Actinomycetota</taxon>
        <taxon>Actinomycetes</taxon>
        <taxon>Actinomycetales</taxon>
        <taxon>Actinomycetaceae</taxon>
        <taxon>Flaviflexus</taxon>
    </lineage>
</organism>
<evidence type="ECO:0000313" key="4">
    <source>
        <dbReference type="EMBL" id="AZN29017.1"/>
    </source>
</evidence>
<dbReference type="Pfam" id="PF13579">
    <property type="entry name" value="Glyco_trans_4_4"/>
    <property type="match status" value="1"/>
</dbReference>
<dbReference type="KEGG" id="fsl:EJO69_00925"/>
<dbReference type="Proteomes" id="UP000270021">
    <property type="component" value="Chromosome"/>
</dbReference>
<dbReference type="PANTHER" id="PTHR45947">
    <property type="entry name" value="SULFOQUINOVOSYL TRANSFERASE SQD2"/>
    <property type="match status" value="1"/>
</dbReference>
<evidence type="ECO:0000256" key="2">
    <source>
        <dbReference type="ARBA" id="ARBA00022679"/>
    </source>
</evidence>
<dbReference type="OrthoDB" id="3861448at2"/>
<dbReference type="InterPro" id="IPR050194">
    <property type="entry name" value="Glycosyltransferase_grp1"/>
</dbReference>
<dbReference type="RefSeq" id="WP_126037970.1">
    <property type="nucleotide sequence ID" value="NZ_CP034438.1"/>
</dbReference>
<sequence>MRIIVCPHELAMGGSQMNAIELAAAVRDRGHEVVIYASAGALADRVDELGLELVTSPAGNRLSLAWARGLIALTRSFEPDLIHTYEWAPSLGAAYGVRQLLATPQIMTVLSMDVPDFLPADVPLIVGTRALAAQIQWHDDVYVMEPPIDTDADRTGDVEAARRRLGMPADALIISVVCRMTDELGKASGVEAAIDAVSSLAGEFPIRLLVVGDGPALSRIRERAERVNAQAGRLVVECSGQMNDASDAYESADVVVGMGSSILRAMSFGKPVIVQGDTGFTRLLTPETVDEFLWRGFYGIGGNGAADLIPALRSVLSQPSLRSDLSAWNRDLVTARFSLSGAADTLERLYRRVADVPHRRAQSTLSLSQSLARLAKFHISRAVRTRIPS</sequence>
<dbReference type="Gene3D" id="3.40.50.2000">
    <property type="entry name" value="Glycogen Phosphorylase B"/>
    <property type="match status" value="2"/>
</dbReference>
<dbReference type="Pfam" id="PF13692">
    <property type="entry name" value="Glyco_trans_1_4"/>
    <property type="match status" value="1"/>
</dbReference>
<dbReference type="PANTHER" id="PTHR45947:SF3">
    <property type="entry name" value="SULFOQUINOVOSYL TRANSFERASE SQD2"/>
    <property type="match status" value="1"/>
</dbReference>